<protein>
    <submittedName>
        <fullName evidence="2">Uncharacterized protein</fullName>
    </submittedName>
</protein>
<evidence type="ECO:0000313" key="2">
    <source>
        <dbReference type="WBParaSite" id="nRc.2.0.1.t01686-RA"/>
    </source>
</evidence>
<dbReference type="AlphaFoldDB" id="A0A915HK22"/>
<name>A0A915HK22_ROMCU</name>
<proteinExistence type="predicted"/>
<accession>A0A915HK22</accession>
<keyword evidence="1" id="KW-1185">Reference proteome</keyword>
<dbReference type="WBParaSite" id="nRc.2.0.1.t01686-RA">
    <property type="protein sequence ID" value="nRc.2.0.1.t01686-RA"/>
    <property type="gene ID" value="nRc.2.0.1.g01686"/>
</dbReference>
<sequence>MIKVGTQKPMINKYKELAGHRDDAFDNRGDILDGQKLVKNCTMSARKWICRFTDANIQFSGEF</sequence>
<organism evidence="1 2">
    <name type="scientific">Romanomermis culicivorax</name>
    <name type="common">Nematode worm</name>
    <dbReference type="NCBI Taxonomy" id="13658"/>
    <lineage>
        <taxon>Eukaryota</taxon>
        <taxon>Metazoa</taxon>
        <taxon>Ecdysozoa</taxon>
        <taxon>Nematoda</taxon>
        <taxon>Enoplea</taxon>
        <taxon>Dorylaimia</taxon>
        <taxon>Mermithida</taxon>
        <taxon>Mermithoidea</taxon>
        <taxon>Mermithidae</taxon>
        <taxon>Romanomermis</taxon>
    </lineage>
</organism>
<reference evidence="2" key="1">
    <citation type="submission" date="2022-11" db="UniProtKB">
        <authorList>
            <consortium name="WormBaseParasite"/>
        </authorList>
    </citation>
    <scope>IDENTIFICATION</scope>
</reference>
<dbReference type="Proteomes" id="UP000887565">
    <property type="component" value="Unplaced"/>
</dbReference>
<evidence type="ECO:0000313" key="1">
    <source>
        <dbReference type="Proteomes" id="UP000887565"/>
    </source>
</evidence>